<evidence type="ECO:0000313" key="1">
    <source>
        <dbReference type="EMBL" id="MBC5621852.1"/>
    </source>
</evidence>
<dbReference type="Proteomes" id="UP000646484">
    <property type="component" value="Unassembled WGS sequence"/>
</dbReference>
<dbReference type="Gene3D" id="3.40.50.12780">
    <property type="entry name" value="N-terminal domain of ligase-like"/>
    <property type="match status" value="1"/>
</dbReference>
<sequence>MLKEKIKNILQNVSYPMGHILAKIPFHIRLGSSYSIYLNVIKGIDDGQIDKEQYIINHFARIFKFARDHYSFYNNLYRQMGVYDLKIKSLEDIKKVPIVTKTMLRNHVKEFSGKMLINTGGTTGEPFSFYVDKNAFAREWAHMHTIWKLKGYYYTDLKLTLRGKNLGDKNFVYNAVHNEFVLNTYKGVDSFKDEIVNLFKTRKIKYLHGYPSTIFEFLKSIELFCDFREQEIIRKNLIACLLASEFPHSNITEYFTKVWNLDYISWYGHSEMCVLAYDEAKNNKYKPFISYGYPEVVDSNLIGTSYHNFNMPLIRYSTGDIVKGVEDEKGILESFSVTEGRNADYITDLDGNRIALTALIFGRHHKAFNLVNFVQVEQLDRGKVIFYLVTENDNILDGTELLDLSNVNINYEIKIINSPFKTKAGKLKLKI</sequence>
<accession>A0ABR7D253</accession>
<comment type="caution">
    <text evidence="1">The sequence shown here is derived from an EMBL/GenBank/DDBJ whole genome shotgun (WGS) entry which is preliminary data.</text>
</comment>
<organism evidence="1 2">
    <name type="scientific">Butyricimonas hominis</name>
    <dbReference type="NCBI Taxonomy" id="2763032"/>
    <lineage>
        <taxon>Bacteria</taxon>
        <taxon>Pseudomonadati</taxon>
        <taxon>Bacteroidota</taxon>
        <taxon>Bacteroidia</taxon>
        <taxon>Bacteroidales</taxon>
        <taxon>Odoribacteraceae</taxon>
        <taxon>Butyricimonas</taxon>
    </lineage>
</organism>
<dbReference type="EMBL" id="JACOOH010000005">
    <property type="protein sequence ID" value="MBC5621852.1"/>
    <property type="molecule type" value="Genomic_DNA"/>
</dbReference>
<gene>
    <name evidence="1" type="ORF">H8S64_12160</name>
</gene>
<reference evidence="1 2" key="1">
    <citation type="submission" date="2020-08" db="EMBL/GenBank/DDBJ databases">
        <title>Genome public.</title>
        <authorList>
            <person name="Liu C."/>
            <person name="Sun Q."/>
        </authorList>
    </citation>
    <scope>NUCLEOTIDE SEQUENCE [LARGE SCALE GENOMIC DNA]</scope>
    <source>
        <strain evidence="1 2">NSJ-56</strain>
    </source>
</reference>
<dbReference type="InterPro" id="IPR042099">
    <property type="entry name" value="ANL_N_sf"/>
</dbReference>
<dbReference type="InterPro" id="IPR053158">
    <property type="entry name" value="CapK_Type1_Caps_Biosynth"/>
</dbReference>
<keyword evidence="2" id="KW-1185">Reference proteome</keyword>
<protein>
    <submittedName>
        <fullName evidence="1">CoF synthetase</fullName>
    </submittedName>
</protein>
<dbReference type="PANTHER" id="PTHR36932">
    <property type="entry name" value="CAPSULAR POLYSACCHARIDE BIOSYNTHESIS PROTEIN"/>
    <property type="match status" value="1"/>
</dbReference>
<dbReference type="PANTHER" id="PTHR36932:SF1">
    <property type="entry name" value="CAPSULAR POLYSACCHARIDE BIOSYNTHESIS PROTEIN"/>
    <property type="match status" value="1"/>
</dbReference>
<proteinExistence type="predicted"/>
<name>A0ABR7D253_9BACT</name>
<dbReference type="SUPFAM" id="SSF56801">
    <property type="entry name" value="Acetyl-CoA synthetase-like"/>
    <property type="match status" value="1"/>
</dbReference>
<dbReference type="RefSeq" id="WP_186976290.1">
    <property type="nucleotide sequence ID" value="NZ_JACOOH010000005.1"/>
</dbReference>
<evidence type="ECO:0000313" key="2">
    <source>
        <dbReference type="Proteomes" id="UP000646484"/>
    </source>
</evidence>